<evidence type="ECO:0000313" key="2">
    <source>
        <dbReference type="EMBL" id="KAF0500675.1"/>
    </source>
</evidence>
<sequence length="103" mass="11019">MHFATSLKIKFIIFLCLLTLNIEAKYDQCIITSLTKTKFCTVTKRTAATVTNSISTTTTSTTTSTIDLTSTITTTCAPSGAICGGAYFFSCCSGPCNNDFCQP</sequence>
<proteinExistence type="predicted"/>
<dbReference type="Proteomes" id="UP000439903">
    <property type="component" value="Unassembled WGS sequence"/>
</dbReference>
<protein>
    <submittedName>
        <fullName evidence="2">Uncharacterized protein</fullName>
    </submittedName>
</protein>
<gene>
    <name evidence="2" type="ORF">F8M41_020210</name>
</gene>
<feature type="chain" id="PRO_5034119439" evidence="1">
    <location>
        <begin position="25"/>
        <end position="103"/>
    </location>
</feature>
<name>A0A8H4AIS6_GIGMA</name>
<organism evidence="2 3">
    <name type="scientific">Gigaspora margarita</name>
    <dbReference type="NCBI Taxonomy" id="4874"/>
    <lineage>
        <taxon>Eukaryota</taxon>
        <taxon>Fungi</taxon>
        <taxon>Fungi incertae sedis</taxon>
        <taxon>Mucoromycota</taxon>
        <taxon>Glomeromycotina</taxon>
        <taxon>Glomeromycetes</taxon>
        <taxon>Diversisporales</taxon>
        <taxon>Gigasporaceae</taxon>
        <taxon>Gigaspora</taxon>
    </lineage>
</organism>
<reference evidence="2 3" key="1">
    <citation type="journal article" date="2019" name="Environ. Microbiol.">
        <title>At the nexus of three kingdoms: the genome of the mycorrhizal fungus Gigaspora margarita provides insights into plant, endobacterial and fungal interactions.</title>
        <authorList>
            <person name="Venice F."/>
            <person name="Ghignone S."/>
            <person name="Salvioli di Fossalunga A."/>
            <person name="Amselem J."/>
            <person name="Novero M."/>
            <person name="Xianan X."/>
            <person name="Sedzielewska Toro K."/>
            <person name="Morin E."/>
            <person name="Lipzen A."/>
            <person name="Grigoriev I.V."/>
            <person name="Henrissat B."/>
            <person name="Martin F.M."/>
            <person name="Bonfante P."/>
        </authorList>
    </citation>
    <scope>NUCLEOTIDE SEQUENCE [LARGE SCALE GENOMIC DNA]</scope>
    <source>
        <strain evidence="2 3">BEG34</strain>
    </source>
</reference>
<evidence type="ECO:0000256" key="1">
    <source>
        <dbReference type="SAM" id="SignalP"/>
    </source>
</evidence>
<dbReference type="EMBL" id="WTPW01000548">
    <property type="protein sequence ID" value="KAF0500675.1"/>
    <property type="molecule type" value="Genomic_DNA"/>
</dbReference>
<dbReference type="AlphaFoldDB" id="A0A8H4AIS6"/>
<keyword evidence="1" id="KW-0732">Signal</keyword>
<keyword evidence="3" id="KW-1185">Reference proteome</keyword>
<accession>A0A8H4AIS6</accession>
<feature type="signal peptide" evidence="1">
    <location>
        <begin position="1"/>
        <end position="24"/>
    </location>
</feature>
<evidence type="ECO:0000313" key="3">
    <source>
        <dbReference type="Proteomes" id="UP000439903"/>
    </source>
</evidence>
<comment type="caution">
    <text evidence="2">The sequence shown here is derived from an EMBL/GenBank/DDBJ whole genome shotgun (WGS) entry which is preliminary data.</text>
</comment>